<feature type="transmembrane region" description="Helical" evidence="5">
    <location>
        <begin position="252"/>
        <end position="274"/>
    </location>
</feature>
<evidence type="ECO:0000313" key="8">
    <source>
        <dbReference type="Proteomes" id="UP000606600"/>
    </source>
</evidence>
<feature type="transmembrane region" description="Helical" evidence="5">
    <location>
        <begin position="410"/>
        <end position="426"/>
    </location>
</feature>
<feature type="transmembrane region" description="Helical" evidence="5">
    <location>
        <begin position="386"/>
        <end position="404"/>
    </location>
</feature>
<feature type="transmembrane region" description="Helical" evidence="5">
    <location>
        <begin position="355"/>
        <end position="374"/>
    </location>
</feature>
<evidence type="ECO:0000313" key="7">
    <source>
        <dbReference type="EMBL" id="MBD1365031.1"/>
    </source>
</evidence>
<feature type="transmembrane region" description="Helical" evidence="5">
    <location>
        <begin position="224"/>
        <end position="240"/>
    </location>
</feature>
<evidence type="ECO:0000256" key="2">
    <source>
        <dbReference type="ARBA" id="ARBA00022692"/>
    </source>
</evidence>
<evidence type="ECO:0000256" key="3">
    <source>
        <dbReference type="ARBA" id="ARBA00022989"/>
    </source>
</evidence>
<comment type="subcellular location">
    <subcellularLocation>
        <location evidence="1">Membrane</location>
        <topology evidence="1">Multi-pass membrane protein</topology>
    </subcellularLocation>
</comment>
<feature type="transmembrane region" description="Helical" evidence="5">
    <location>
        <begin position="179"/>
        <end position="195"/>
    </location>
</feature>
<evidence type="ECO:0000259" key="6">
    <source>
        <dbReference type="Pfam" id="PF04932"/>
    </source>
</evidence>
<reference evidence="7 8" key="1">
    <citation type="submission" date="2020-09" db="EMBL/GenBank/DDBJ databases">
        <title>Novel species of Mucilaginibacter isolated from a glacier on the Tibetan Plateau.</title>
        <authorList>
            <person name="Liu Q."/>
            <person name="Xin Y.-H."/>
        </authorList>
    </citation>
    <scope>NUCLEOTIDE SEQUENCE [LARGE SCALE GENOMIC DNA]</scope>
    <source>
        <strain evidence="7 8">ZT4R22</strain>
    </source>
</reference>
<dbReference type="PANTHER" id="PTHR37422:SF13">
    <property type="entry name" value="LIPOPOLYSACCHARIDE BIOSYNTHESIS PROTEIN PA4999-RELATED"/>
    <property type="match status" value="1"/>
</dbReference>
<protein>
    <submittedName>
        <fullName evidence="7">O-antigen ligase family protein</fullName>
    </submittedName>
</protein>
<dbReference type="RefSeq" id="WP_191189696.1">
    <property type="nucleotide sequence ID" value="NZ_JACWMY010000007.1"/>
</dbReference>
<organism evidence="7 8">
    <name type="scientific">Mucilaginibacter pankratovii</name>
    <dbReference type="NCBI Taxonomy" id="2772110"/>
    <lineage>
        <taxon>Bacteria</taxon>
        <taxon>Pseudomonadati</taxon>
        <taxon>Bacteroidota</taxon>
        <taxon>Sphingobacteriia</taxon>
        <taxon>Sphingobacteriales</taxon>
        <taxon>Sphingobacteriaceae</taxon>
        <taxon>Mucilaginibacter</taxon>
    </lineage>
</organism>
<dbReference type="PANTHER" id="PTHR37422">
    <property type="entry name" value="TEICHURONIC ACID BIOSYNTHESIS PROTEIN TUAE"/>
    <property type="match status" value="1"/>
</dbReference>
<keyword evidence="7" id="KW-0436">Ligase</keyword>
<feature type="transmembrane region" description="Helical" evidence="5">
    <location>
        <begin position="202"/>
        <end position="218"/>
    </location>
</feature>
<gene>
    <name evidence="7" type="ORF">IDJ77_14515</name>
</gene>
<feature type="transmembrane region" description="Helical" evidence="5">
    <location>
        <begin position="22"/>
        <end position="40"/>
    </location>
</feature>
<feature type="transmembrane region" description="Helical" evidence="5">
    <location>
        <begin position="115"/>
        <end position="137"/>
    </location>
</feature>
<comment type="caution">
    <text evidence="7">The sequence shown here is derived from an EMBL/GenBank/DDBJ whole genome shotgun (WGS) entry which is preliminary data.</text>
</comment>
<keyword evidence="3 5" id="KW-1133">Transmembrane helix</keyword>
<keyword evidence="4 5" id="KW-0472">Membrane</keyword>
<evidence type="ECO:0000256" key="1">
    <source>
        <dbReference type="ARBA" id="ARBA00004141"/>
    </source>
</evidence>
<accession>A0ABR7WS13</accession>
<proteinExistence type="predicted"/>
<sequence>MKINALIIFLVILKLNYFADNIVISLAPVLVLALAIAILWKKSPLLNFKNLFRINSHLIFYVLIIVISLIRTSGTHDSLNFVLFNVGNTLLFAIYCICFFLYYWSKTRFRSQEDVLIDFCIVPFCLLAISNFILFWLHVTLTQSVLANDHESMNAVLLSHLGLNINRVQFPLEAGFNNYAVYIGGAFCLSVSMFIFHNKRRFVTGLSSAVFLATLLFVDSRSSLYFPFLITVMIYLGKIWQSRFNRTKLPRIFGLAPIIVIIGPLMFLYITPIISQIPELEFISRGGNELKTGNSRYVIWNMAVEWLANFQPEQLIGYGLHGHYGSGMSKKWAYLFVGWRDPEAKSPHNTALSAIFDYGYIGLIIYMGLLFNLFKKIRLMWNNGSKLAYPLLSFMLYILFAGISESMGNLYFLNFTLLFVLVAAIINSQSIAKDTLVLVTTVEDDTATVSNKTNNKTDDIDRGYNRADLIRYPEETDEIEGDHKPEKE</sequence>
<dbReference type="EMBL" id="JACWMY010000007">
    <property type="protein sequence ID" value="MBD1365031.1"/>
    <property type="molecule type" value="Genomic_DNA"/>
</dbReference>
<dbReference type="InterPro" id="IPR051533">
    <property type="entry name" value="WaaL-like"/>
</dbReference>
<dbReference type="Proteomes" id="UP000606600">
    <property type="component" value="Unassembled WGS sequence"/>
</dbReference>
<dbReference type="Pfam" id="PF04932">
    <property type="entry name" value="Wzy_C"/>
    <property type="match status" value="1"/>
</dbReference>
<keyword evidence="8" id="KW-1185">Reference proteome</keyword>
<keyword evidence="2 5" id="KW-0812">Transmembrane</keyword>
<dbReference type="InterPro" id="IPR007016">
    <property type="entry name" value="O-antigen_ligase-rel_domated"/>
</dbReference>
<evidence type="ECO:0000256" key="5">
    <source>
        <dbReference type="SAM" id="Phobius"/>
    </source>
</evidence>
<feature type="transmembrane region" description="Helical" evidence="5">
    <location>
        <begin position="82"/>
        <end position="103"/>
    </location>
</feature>
<feature type="transmembrane region" description="Helical" evidence="5">
    <location>
        <begin position="52"/>
        <end position="70"/>
    </location>
</feature>
<name>A0ABR7WS13_9SPHI</name>
<evidence type="ECO:0000256" key="4">
    <source>
        <dbReference type="ARBA" id="ARBA00023136"/>
    </source>
</evidence>
<feature type="domain" description="O-antigen ligase-related" evidence="6">
    <location>
        <begin position="208"/>
        <end position="367"/>
    </location>
</feature>
<dbReference type="GO" id="GO:0016874">
    <property type="term" value="F:ligase activity"/>
    <property type="evidence" value="ECO:0007669"/>
    <property type="project" value="UniProtKB-KW"/>
</dbReference>